<keyword evidence="1" id="KW-0175">Coiled coil</keyword>
<dbReference type="EMBL" id="JARPUR010000002">
    <property type="protein sequence ID" value="KAK4883671.1"/>
    <property type="molecule type" value="Genomic_DNA"/>
</dbReference>
<gene>
    <name evidence="3" type="ORF">RN001_006990</name>
</gene>
<keyword evidence="4" id="KW-1185">Reference proteome</keyword>
<dbReference type="Proteomes" id="UP001353858">
    <property type="component" value="Unassembled WGS sequence"/>
</dbReference>
<comment type="caution">
    <text evidence="3">The sequence shown here is derived from an EMBL/GenBank/DDBJ whole genome shotgun (WGS) entry which is preliminary data.</text>
</comment>
<dbReference type="Gene3D" id="2.60.40.10">
    <property type="entry name" value="Immunoglobulins"/>
    <property type="match status" value="1"/>
</dbReference>
<dbReference type="PROSITE" id="PS50853">
    <property type="entry name" value="FN3"/>
    <property type="match status" value="1"/>
</dbReference>
<dbReference type="CDD" id="cd00063">
    <property type="entry name" value="FN3"/>
    <property type="match status" value="1"/>
</dbReference>
<reference evidence="4" key="1">
    <citation type="submission" date="2023-01" db="EMBL/GenBank/DDBJ databases">
        <title>Key to firefly adult light organ development and bioluminescence: homeobox transcription factors regulate luciferase expression and transportation to peroxisome.</title>
        <authorList>
            <person name="Fu X."/>
        </authorList>
    </citation>
    <scope>NUCLEOTIDE SEQUENCE [LARGE SCALE GENOMIC DNA]</scope>
</reference>
<protein>
    <recommendedName>
        <fullName evidence="2">Fibronectin type-III domain-containing protein</fullName>
    </recommendedName>
</protein>
<accession>A0AAN7PLN7</accession>
<proteinExistence type="predicted"/>
<name>A0AAN7PLN7_9COLE</name>
<evidence type="ECO:0000256" key="1">
    <source>
        <dbReference type="SAM" id="Coils"/>
    </source>
</evidence>
<dbReference type="InterPro" id="IPR036116">
    <property type="entry name" value="FN3_sf"/>
</dbReference>
<evidence type="ECO:0000313" key="4">
    <source>
        <dbReference type="Proteomes" id="UP001353858"/>
    </source>
</evidence>
<evidence type="ECO:0000259" key="2">
    <source>
        <dbReference type="PROSITE" id="PS50853"/>
    </source>
</evidence>
<organism evidence="3 4">
    <name type="scientific">Aquatica leii</name>
    <dbReference type="NCBI Taxonomy" id="1421715"/>
    <lineage>
        <taxon>Eukaryota</taxon>
        <taxon>Metazoa</taxon>
        <taxon>Ecdysozoa</taxon>
        <taxon>Arthropoda</taxon>
        <taxon>Hexapoda</taxon>
        <taxon>Insecta</taxon>
        <taxon>Pterygota</taxon>
        <taxon>Neoptera</taxon>
        <taxon>Endopterygota</taxon>
        <taxon>Coleoptera</taxon>
        <taxon>Polyphaga</taxon>
        <taxon>Elateriformia</taxon>
        <taxon>Elateroidea</taxon>
        <taxon>Lampyridae</taxon>
        <taxon>Luciolinae</taxon>
        <taxon>Aquatica</taxon>
    </lineage>
</organism>
<feature type="coiled-coil region" evidence="1">
    <location>
        <begin position="13"/>
        <end position="40"/>
    </location>
</feature>
<dbReference type="InterPro" id="IPR013783">
    <property type="entry name" value="Ig-like_fold"/>
</dbReference>
<dbReference type="AlphaFoldDB" id="A0AAN7PLN7"/>
<evidence type="ECO:0000313" key="3">
    <source>
        <dbReference type="EMBL" id="KAK4883671.1"/>
    </source>
</evidence>
<dbReference type="SUPFAM" id="SSF49265">
    <property type="entry name" value="Fibronectin type III"/>
    <property type="match status" value="1"/>
</dbReference>
<dbReference type="InterPro" id="IPR003961">
    <property type="entry name" value="FN3_dom"/>
</dbReference>
<sequence length="418" mass="47633">MDKKDIKDTLKAAYEYLTQLKRLQTELSSAEQQIHKTTEASENKIKFVFENLIAALTTSLTNRQNELITEIKIIKQNTSGPLQESQILISNKIKSTITFVDEVNKLIDDETTQFQTEEFNQKCSLLGSLPEVPSLKEVPYVSFQHCSVDEQHIIDVCKKLGSLLHIAPVQISTMLERPGALLIDWSVSDSEERCVEKYHLQKMFGEISTNPNCNSYHTTYIGPSTQYLIKGLNPNQNYTFRVCCKFESDDKWSPWSVPQTNKTSVKPLCWEVNENFVLSNDNTVASPLRIDSMLYSKEIPFSIGYSVELTFLECDNLNNSFIGLFTSNERTKFLLNRANVCFETNGNIYGSGIKKAMQFSPVCKGAKICFTCECNGKDKQRIDIDCGNSRVSYDWFVAKKYIYIGAQLNSSKWKIMID</sequence>
<feature type="domain" description="Fibronectin type-III" evidence="2">
    <location>
        <begin position="167"/>
        <end position="266"/>
    </location>
</feature>